<dbReference type="EMBL" id="KN824277">
    <property type="protein sequence ID" value="KIM34110.1"/>
    <property type="molecule type" value="Genomic_DNA"/>
</dbReference>
<evidence type="ECO:0000313" key="11">
    <source>
        <dbReference type="Proteomes" id="UP000054097"/>
    </source>
</evidence>
<evidence type="ECO:0000256" key="9">
    <source>
        <dbReference type="SAM" id="MobiDB-lite"/>
    </source>
</evidence>
<dbReference type="GO" id="GO:0031122">
    <property type="term" value="P:cytoplasmic microtubule organization"/>
    <property type="evidence" value="ECO:0007669"/>
    <property type="project" value="TreeGrafter"/>
</dbReference>
<dbReference type="OrthoDB" id="147332at2759"/>
<dbReference type="GO" id="GO:0008380">
    <property type="term" value="P:RNA splicing"/>
    <property type="evidence" value="ECO:0007669"/>
    <property type="project" value="UniProtKB-KW"/>
</dbReference>
<reference evidence="11" key="2">
    <citation type="submission" date="2015-01" db="EMBL/GenBank/DDBJ databases">
        <title>Evolutionary Origins and Diversification of the Mycorrhizal Mutualists.</title>
        <authorList>
            <consortium name="DOE Joint Genome Institute"/>
            <consortium name="Mycorrhizal Genomics Consortium"/>
            <person name="Kohler A."/>
            <person name="Kuo A."/>
            <person name="Nagy L.G."/>
            <person name="Floudas D."/>
            <person name="Copeland A."/>
            <person name="Barry K.W."/>
            <person name="Cichocki N."/>
            <person name="Veneault-Fourrey C."/>
            <person name="LaButti K."/>
            <person name="Lindquist E.A."/>
            <person name="Lipzen A."/>
            <person name="Lundell T."/>
            <person name="Morin E."/>
            <person name="Murat C."/>
            <person name="Riley R."/>
            <person name="Ohm R."/>
            <person name="Sun H."/>
            <person name="Tunlid A."/>
            <person name="Henrissat B."/>
            <person name="Grigoriev I.V."/>
            <person name="Hibbett D.S."/>
            <person name="Martin F."/>
        </authorList>
    </citation>
    <scope>NUCLEOTIDE SEQUENCE [LARGE SCALE GENOMIC DNA]</scope>
    <source>
        <strain evidence="11">MAFF 305830</strain>
    </source>
</reference>
<reference evidence="10 11" key="1">
    <citation type="submission" date="2014-04" db="EMBL/GenBank/DDBJ databases">
        <authorList>
            <consortium name="DOE Joint Genome Institute"/>
            <person name="Kuo A."/>
            <person name="Zuccaro A."/>
            <person name="Kohler A."/>
            <person name="Nagy L.G."/>
            <person name="Floudas D."/>
            <person name="Copeland A."/>
            <person name="Barry K.W."/>
            <person name="Cichocki N."/>
            <person name="Veneault-Fourrey C."/>
            <person name="LaButti K."/>
            <person name="Lindquist E.A."/>
            <person name="Lipzen A."/>
            <person name="Lundell T."/>
            <person name="Morin E."/>
            <person name="Murat C."/>
            <person name="Sun H."/>
            <person name="Tunlid A."/>
            <person name="Henrissat B."/>
            <person name="Grigoriev I.V."/>
            <person name="Hibbett D.S."/>
            <person name="Martin F."/>
            <person name="Nordberg H.P."/>
            <person name="Cantor M.N."/>
            <person name="Hua S.X."/>
        </authorList>
    </citation>
    <scope>NUCLEOTIDE SEQUENCE [LARGE SCALE GENOMIC DNA]</scope>
    <source>
        <strain evidence="10 11">MAFF 305830</strain>
    </source>
</reference>
<evidence type="ECO:0000256" key="7">
    <source>
        <dbReference type="ARBA" id="ARBA00023187"/>
    </source>
</evidence>
<keyword evidence="11" id="KW-1185">Reference proteome</keyword>
<comment type="subcellular location">
    <subcellularLocation>
        <location evidence="1">Cytoplasm</location>
    </subcellularLocation>
</comment>
<feature type="region of interest" description="Disordered" evidence="9">
    <location>
        <begin position="36"/>
        <end position="58"/>
    </location>
</feature>
<dbReference type="PANTHER" id="PTHR11805:SF1">
    <property type="entry name" value="CYSTEINE-RICH PDZ-BINDING PROTEIN"/>
    <property type="match status" value="1"/>
</dbReference>
<dbReference type="Pfam" id="PF10235">
    <property type="entry name" value="Cript"/>
    <property type="match status" value="1"/>
</dbReference>
<dbReference type="GO" id="GO:0008017">
    <property type="term" value="F:microtubule binding"/>
    <property type="evidence" value="ECO:0007669"/>
    <property type="project" value="TreeGrafter"/>
</dbReference>
<organism evidence="10 11">
    <name type="scientific">Serendipita vermifera MAFF 305830</name>
    <dbReference type="NCBI Taxonomy" id="933852"/>
    <lineage>
        <taxon>Eukaryota</taxon>
        <taxon>Fungi</taxon>
        <taxon>Dikarya</taxon>
        <taxon>Basidiomycota</taxon>
        <taxon>Agaricomycotina</taxon>
        <taxon>Agaricomycetes</taxon>
        <taxon>Sebacinales</taxon>
        <taxon>Serendipitaceae</taxon>
        <taxon>Serendipita</taxon>
    </lineage>
</organism>
<dbReference type="GO" id="GO:0006397">
    <property type="term" value="P:mRNA processing"/>
    <property type="evidence" value="ECO:0007669"/>
    <property type="project" value="UniProtKB-KW"/>
</dbReference>
<dbReference type="InterPro" id="IPR019367">
    <property type="entry name" value="PDZ-binding_CRIPT"/>
</dbReference>
<keyword evidence="6" id="KW-0747">Spliceosome</keyword>
<evidence type="ECO:0000256" key="3">
    <source>
        <dbReference type="ARBA" id="ARBA00018615"/>
    </source>
</evidence>
<dbReference type="GO" id="GO:0005737">
    <property type="term" value="C:cytoplasm"/>
    <property type="evidence" value="ECO:0007669"/>
    <property type="project" value="UniProtKB-SubCell"/>
</dbReference>
<protein>
    <recommendedName>
        <fullName evidence="3">Cysteine-rich PDZ-binding protein</fullName>
    </recommendedName>
    <alternativeName>
        <fullName evidence="8">Cysteine-rich interactor of PDZ three</fullName>
    </alternativeName>
</protein>
<dbReference type="HOGENOM" id="CLU_133934_0_0_1"/>
<evidence type="ECO:0000256" key="8">
    <source>
        <dbReference type="ARBA" id="ARBA00032518"/>
    </source>
</evidence>
<name>A0A0C3BBC9_SERVB</name>
<dbReference type="GO" id="GO:0005681">
    <property type="term" value="C:spliceosomal complex"/>
    <property type="evidence" value="ECO:0007669"/>
    <property type="project" value="UniProtKB-KW"/>
</dbReference>
<sequence length="112" mass="11915">MVCSKCEKKLSKLAAPDPFNVTSTSEGKRKIGQNTLLTMKGRGVGSSSSSSTKGLAKGKRFSPYAVKKCKDCNSNVSQNNAQYCHTCAFKKGLCSICGKAVIDTSSFTMSTK</sequence>
<evidence type="ECO:0000256" key="2">
    <source>
        <dbReference type="ARBA" id="ARBA00009021"/>
    </source>
</evidence>
<evidence type="ECO:0000256" key="1">
    <source>
        <dbReference type="ARBA" id="ARBA00004496"/>
    </source>
</evidence>
<dbReference type="Proteomes" id="UP000054097">
    <property type="component" value="Unassembled WGS sequence"/>
</dbReference>
<keyword evidence="7" id="KW-0508">mRNA splicing</keyword>
<evidence type="ECO:0000313" key="10">
    <source>
        <dbReference type="EMBL" id="KIM34110.1"/>
    </source>
</evidence>
<keyword evidence="4" id="KW-0963">Cytoplasm</keyword>
<keyword evidence="5" id="KW-0507">mRNA processing</keyword>
<evidence type="ECO:0000256" key="6">
    <source>
        <dbReference type="ARBA" id="ARBA00022728"/>
    </source>
</evidence>
<evidence type="ECO:0000256" key="4">
    <source>
        <dbReference type="ARBA" id="ARBA00022490"/>
    </source>
</evidence>
<dbReference type="PANTHER" id="PTHR11805">
    <property type="entry name" value="CYSTEINE-RICH PDZ-BINDING PROTEIN"/>
    <property type="match status" value="1"/>
</dbReference>
<dbReference type="STRING" id="933852.A0A0C3BBC9"/>
<comment type="similarity">
    <text evidence="2">Belongs to the CRIPT family.</text>
</comment>
<dbReference type="AlphaFoldDB" id="A0A0C3BBC9"/>
<accession>A0A0C3BBC9</accession>
<gene>
    <name evidence="10" type="ORF">M408DRAFT_325621</name>
</gene>
<evidence type="ECO:0000256" key="5">
    <source>
        <dbReference type="ARBA" id="ARBA00022664"/>
    </source>
</evidence>
<proteinExistence type="inferred from homology"/>